<dbReference type="InterPro" id="IPR000524">
    <property type="entry name" value="Tscrpt_reg_HTH_GntR"/>
</dbReference>
<evidence type="ECO:0000256" key="2">
    <source>
        <dbReference type="ARBA" id="ARBA00023125"/>
    </source>
</evidence>
<keyword evidence="3" id="KW-0804">Transcription</keyword>
<sequence length="260" mass="28154">MPDPDSSPSDASSPSNAAATPGAHSVAGASKSSSAHSTSSSVNVGAKIRHDIITGVHPPGGKLREAALAKQYEVSRIPIREALRSLEAEGLVESRPYSGSMVAPSPIEDAEDLFEIRIVLESATAKRAAKRAAQQSNGEAPDERWRMIRKEINEILAAGDIVIGQERYEDLAVLNMRFHFAVAELSGSLSFVSLLRQISGKIEWLYSLNVTRRGPQAWPEHRDIIAAIDAGQETKAAEVMGQHVRRSRDSYFAMMADRPA</sequence>
<dbReference type="PRINTS" id="PR00035">
    <property type="entry name" value="HTHGNTR"/>
</dbReference>
<evidence type="ECO:0000313" key="7">
    <source>
        <dbReference type="Proteomes" id="UP000199700"/>
    </source>
</evidence>
<organism evidence="6 7">
    <name type="scientific">Brevibacterium sandarakinum</name>
    <dbReference type="NCBI Taxonomy" id="629680"/>
    <lineage>
        <taxon>Bacteria</taxon>
        <taxon>Bacillati</taxon>
        <taxon>Actinomycetota</taxon>
        <taxon>Actinomycetes</taxon>
        <taxon>Micrococcales</taxon>
        <taxon>Brevibacteriaceae</taxon>
        <taxon>Brevibacterium</taxon>
    </lineage>
</organism>
<dbReference type="SUPFAM" id="SSF46785">
    <property type="entry name" value="Winged helix' DNA-binding domain"/>
    <property type="match status" value="1"/>
</dbReference>
<dbReference type="PANTHER" id="PTHR43537">
    <property type="entry name" value="TRANSCRIPTIONAL REGULATOR, GNTR FAMILY"/>
    <property type="match status" value="1"/>
</dbReference>
<dbReference type="GO" id="GO:0003677">
    <property type="term" value="F:DNA binding"/>
    <property type="evidence" value="ECO:0007669"/>
    <property type="project" value="UniProtKB-KW"/>
</dbReference>
<name>A0A1H1R0T0_BRESA</name>
<dbReference type="InterPro" id="IPR011711">
    <property type="entry name" value="GntR_C"/>
</dbReference>
<evidence type="ECO:0000259" key="5">
    <source>
        <dbReference type="PROSITE" id="PS50949"/>
    </source>
</evidence>
<dbReference type="Gene3D" id="1.20.120.530">
    <property type="entry name" value="GntR ligand-binding domain-like"/>
    <property type="match status" value="1"/>
</dbReference>
<evidence type="ECO:0000256" key="1">
    <source>
        <dbReference type="ARBA" id="ARBA00023015"/>
    </source>
</evidence>
<dbReference type="Pfam" id="PF07729">
    <property type="entry name" value="FCD"/>
    <property type="match status" value="1"/>
</dbReference>
<dbReference type="CDD" id="cd07377">
    <property type="entry name" value="WHTH_GntR"/>
    <property type="match status" value="1"/>
</dbReference>
<dbReference type="SMART" id="SM00345">
    <property type="entry name" value="HTH_GNTR"/>
    <property type="match status" value="1"/>
</dbReference>
<dbReference type="PANTHER" id="PTHR43537:SF24">
    <property type="entry name" value="GLUCONATE OPERON TRANSCRIPTIONAL REPRESSOR"/>
    <property type="match status" value="1"/>
</dbReference>
<feature type="compositionally biased region" description="Low complexity" evidence="4">
    <location>
        <begin position="1"/>
        <end position="42"/>
    </location>
</feature>
<dbReference type="Proteomes" id="UP000199700">
    <property type="component" value="Chromosome"/>
</dbReference>
<keyword evidence="1" id="KW-0805">Transcription regulation</keyword>
<feature type="domain" description="HTH gntR-type" evidence="5">
    <location>
        <begin position="38"/>
        <end position="105"/>
    </location>
</feature>
<dbReference type="InterPro" id="IPR036390">
    <property type="entry name" value="WH_DNA-bd_sf"/>
</dbReference>
<dbReference type="SUPFAM" id="SSF48008">
    <property type="entry name" value="GntR ligand-binding domain-like"/>
    <property type="match status" value="1"/>
</dbReference>
<dbReference type="PROSITE" id="PS50949">
    <property type="entry name" value="HTH_GNTR"/>
    <property type="match status" value="1"/>
</dbReference>
<reference evidence="6" key="1">
    <citation type="submission" date="2016-10" db="EMBL/GenBank/DDBJ databases">
        <authorList>
            <person name="Varghese N."/>
            <person name="Submissions S."/>
        </authorList>
    </citation>
    <scope>NUCLEOTIDE SEQUENCE [LARGE SCALE GENOMIC DNA]</scope>
    <source>
        <strain evidence="6">DSM 22082</strain>
    </source>
</reference>
<proteinExistence type="predicted"/>
<dbReference type="GO" id="GO:0003700">
    <property type="term" value="F:DNA-binding transcription factor activity"/>
    <property type="evidence" value="ECO:0007669"/>
    <property type="project" value="InterPro"/>
</dbReference>
<gene>
    <name evidence="6" type="ORF">SAMN04489751_1684</name>
</gene>
<dbReference type="STRING" id="629680.SAMN04489751_1684"/>
<dbReference type="AlphaFoldDB" id="A0A1H1R0T0"/>
<dbReference type="InterPro" id="IPR036388">
    <property type="entry name" value="WH-like_DNA-bd_sf"/>
</dbReference>
<dbReference type="SMART" id="SM00895">
    <property type="entry name" value="FCD"/>
    <property type="match status" value="1"/>
</dbReference>
<dbReference type="InterPro" id="IPR008920">
    <property type="entry name" value="TF_FadR/GntR_C"/>
</dbReference>
<dbReference type="RefSeq" id="WP_231939091.1">
    <property type="nucleotide sequence ID" value="NZ_LT629739.1"/>
</dbReference>
<protein>
    <submittedName>
        <fullName evidence="6">DNA-binding transcriptional regulator, GntR family</fullName>
    </submittedName>
</protein>
<evidence type="ECO:0000256" key="4">
    <source>
        <dbReference type="SAM" id="MobiDB-lite"/>
    </source>
</evidence>
<dbReference type="Pfam" id="PF00392">
    <property type="entry name" value="GntR"/>
    <property type="match status" value="1"/>
</dbReference>
<dbReference type="EMBL" id="LT629739">
    <property type="protein sequence ID" value="SDS29357.1"/>
    <property type="molecule type" value="Genomic_DNA"/>
</dbReference>
<keyword evidence="2 6" id="KW-0238">DNA-binding</keyword>
<evidence type="ECO:0000313" key="6">
    <source>
        <dbReference type="EMBL" id="SDS29357.1"/>
    </source>
</evidence>
<evidence type="ECO:0000256" key="3">
    <source>
        <dbReference type="ARBA" id="ARBA00023163"/>
    </source>
</evidence>
<dbReference type="Gene3D" id="1.10.10.10">
    <property type="entry name" value="Winged helix-like DNA-binding domain superfamily/Winged helix DNA-binding domain"/>
    <property type="match status" value="1"/>
</dbReference>
<accession>A0A1H1R0T0</accession>
<feature type="region of interest" description="Disordered" evidence="4">
    <location>
        <begin position="1"/>
        <end position="43"/>
    </location>
</feature>
<keyword evidence="7" id="KW-1185">Reference proteome</keyword>